<evidence type="ECO:0000256" key="1">
    <source>
        <dbReference type="ARBA" id="ARBA00004651"/>
    </source>
</evidence>
<keyword evidence="5 6" id="KW-0472">Membrane</keyword>
<keyword evidence="4 6" id="KW-1133">Transmembrane helix</keyword>
<keyword evidence="2" id="KW-1003">Cell membrane</keyword>
<feature type="transmembrane region" description="Helical" evidence="6">
    <location>
        <begin position="51"/>
        <end position="70"/>
    </location>
</feature>
<sequence length="570" mass="61777">MRILFLLLFALSLNASDELALHNKELFGALTLLPPFLAIILAFLTKEVIMSLFIGVFSGTLLLSISSNLIAKEFSFSALIDTVVLAFSSVVKHLLNSITDAGNAGVILQVLCIGGVVALITKMGGVSAIANSLTRFIKGPVAAQVNTWLVGLCIFFDDYANSLTVGPIMRPIADKFKVSREKLSFILDSTAAPVAGIAIVSTWIGVEVGLINTAYGLINIKDINAFGIFLETIPYRLFNIFMLSFVVLTAISKREFGPMYIAESNCRKGIISKAALDVGAELERELKPNDNISHKISDALIPILTLIIGALFCFYFSGLSALDEESLKKVQENYFSFYALRTTFGEADSSIALFQAALFASVVAVIMGLIRKKFNHKEAIETWLHGWKSMIFTIAMLLFAWSLTSIVKELGTPDYIVSLLGEKTPKILLPSVIFLFGSIMSFAIGTSYGTMGILMPLAIPLAYAVANQAGLSPNEVHHYMVISISCVLSGAIFGNLCSPIADTMILSAMSAKCELSAHVKTQMPYAIFVCAVTVIFGYLPVSAGLPVWLVIIVGIFAMYILLRFIGKKVE</sequence>
<evidence type="ECO:0000256" key="3">
    <source>
        <dbReference type="ARBA" id="ARBA00022692"/>
    </source>
</evidence>
<proteinExistence type="predicted"/>
<evidence type="ECO:0000259" key="7">
    <source>
        <dbReference type="Pfam" id="PF03553"/>
    </source>
</evidence>
<dbReference type="InterPro" id="IPR018461">
    <property type="entry name" value="Na/H_Antiport_NhaC-like_C"/>
</dbReference>
<dbReference type="Pfam" id="PF03553">
    <property type="entry name" value="Na_H_antiporter"/>
    <property type="match status" value="1"/>
</dbReference>
<feature type="domain" description="Na+/H+ antiporter NhaC-like C-terminal" evidence="7">
    <location>
        <begin position="200"/>
        <end position="536"/>
    </location>
</feature>
<evidence type="ECO:0000313" key="8">
    <source>
        <dbReference type="EMBL" id="MBZ7986588.1"/>
    </source>
</evidence>
<organism evidence="8 9">
    <name type="scientific">Campylobacter canadensis</name>
    <dbReference type="NCBI Taxonomy" id="449520"/>
    <lineage>
        <taxon>Bacteria</taxon>
        <taxon>Pseudomonadati</taxon>
        <taxon>Campylobacterota</taxon>
        <taxon>Epsilonproteobacteria</taxon>
        <taxon>Campylobacterales</taxon>
        <taxon>Campylobacteraceae</taxon>
        <taxon>Campylobacter</taxon>
    </lineage>
</organism>
<name>A0ABS7WPA4_9BACT</name>
<feature type="transmembrane region" description="Helical" evidence="6">
    <location>
        <begin position="185"/>
        <end position="206"/>
    </location>
</feature>
<feature type="transmembrane region" description="Helical" evidence="6">
    <location>
        <begin position="26"/>
        <end position="44"/>
    </location>
</feature>
<evidence type="ECO:0000313" key="9">
    <source>
        <dbReference type="Proteomes" id="UP000786183"/>
    </source>
</evidence>
<dbReference type="EMBL" id="JACGBB010000001">
    <property type="protein sequence ID" value="MBZ7986588.1"/>
    <property type="molecule type" value="Genomic_DNA"/>
</dbReference>
<keyword evidence="3 6" id="KW-0812">Transmembrane</keyword>
<comment type="caution">
    <text evidence="8">The sequence shown here is derived from an EMBL/GenBank/DDBJ whole genome shotgun (WGS) entry which is preliminary data.</text>
</comment>
<keyword evidence="9" id="KW-1185">Reference proteome</keyword>
<dbReference type="PANTHER" id="PTHR43478">
    <property type="entry name" value="NA+/H+ ANTIPORTER-RELATED"/>
    <property type="match status" value="1"/>
</dbReference>
<feature type="transmembrane region" description="Helical" evidence="6">
    <location>
        <begin position="107"/>
        <end position="129"/>
    </location>
</feature>
<feature type="transmembrane region" description="Helical" evidence="6">
    <location>
        <begin position="299"/>
        <end position="318"/>
    </location>
</feature>
<evidence type="ECO:0000256" key="6">
    <source>
        <dbReference type="SAM" id="Phobius"/>
    </source>
</evidence>
<feature type="transmembrane region" description="Helical" evidence="6">
    <location>
        <begin position="522"/>
        <end position="539"/>
    </location>
</feature>
<evidence type="ECO:0000256" key="4">
    <source>
        <dbReference type="ARBA" id="ARBA00022989"/>
    </source>
</evidence>
<protein>
    <submittedName>
        <fullName evidence="8">Na+/H+ antiporter NhaC family protein</fullName>
    </submittedName>
</protein>
<feature type="transmembrane region" description="Helical" evidence="6">
    <location>
        <begin position="233"/>
        <end position="251"/>
    </location>
</feature>
<reference evidence="8 9" key="1">
    <citation type="submission" date="2020-07" db="EMBL/GenBank/DDBJ databases">
        <title>Transfer of Campylobacter canadensis to the novel genus Avispirillum gen. nov., that also includes two novel species recovered from migratory waterfowl: Avispirillum anseris sp. nov. and Avispirillum brantae sp. nov.</title>
        <authorList>
            <person name="Miller W.G."/>
            <person name="Chapman M.H."/>
            <person name="Yee E."/>
            <person name="Inglis G.D."/>
        </authorList>
    </citation>
    <scope>NUCLEOTIDE SEQUENCE [LARGE SCALE GENOMIC DNA]</scope>
    <source>
        <strain evidence="8 9">L283</strain>
    </source>
</reference>
<feature type="transmembrane region" description="Helical" evidence="6">
    <location>
        <begin position="351"/>
        <end position="370"/>
    </location>
</feature>
<evidence type="ECO:0000256" key="5">
    <source>
        <dbReference type="ARBA" id="ARBA00023136"/>
    </source>
</evidence>
<accession>A0ABS7WPA4</accession>
<evidence type="ECO:0000256" key="2">
    <source>
        <dbReference type="ARBA" id="ARBA00022475"/>
    </source>
</evidence>
<gene>
    <name evidence="8" type="ORF">AVCANL283_00480</name>
</gene>
<feature type="transmembrane region" description="Helical" evidence="6">
    <location>
        <begin position="477"/>
        <end position="501"/>
    </location>
</feature>
<feature type="transmembrane region" description="Helical" evidence="6">
    <location>
        <begin position="545"/>
        <end position="565"/>
    </location>
</feature>
<dbReference type="RefSeq" id="WP_172232338.1">
    <property type="nucleotide sequence ID" value="NZ_CP035946.1"/>
</dbReference>
<feature type="transmembrane region" description="Helical" evidence="6">
    <location>
        <begin position="390"/>
        <end position="407"/>
    </location>
</feature>
<dbReference type="PANTHER" id="PTHR43478:SF1">
    <property type="entry name" value="NA+_H+ ANTIPORTER NHAC-LIKE C-TERMINAL DOMAIN-CONTAINING PROTEIN"/>
    <property type="match status" value="1"/>
</dbReference>
<comment type="subcellular location">
    <subcellularLocation>
        <location evidence="1">Cell membrane</location>
        <topology evidence="1">Multi-pass membrane protein</topology>
    </subcellularLocation>
</comment>
<feature type="transmembrane region" description="Helical" evidence="6">
    <location>
        <begin position="453"/>
        <end position="471"/>
    </location>
</feature>
<dbReference type="Proteomes" id="UP000786183">
    <property type="component" value="Unassembled WGS sequence"/>
</dbReference>